<protein>
    <submittedName>
        <fullName evidence="1">Uncharacterized protein</fullName>
    </submittedName>
</protein>
<dbReference type="OrthoDB" id="295029at2759"/>
<gene>
    <name evidence="1" type="ORF">CALMAC_LOCUS4324</name>
</gene>
<proteinExistence type="predicted"/>
<dbReference type="Proteomes" id="UP000410492">
    <property type="component" value="Unassembled WGS sequence"/>
</dbReference>
<evidence type="ECO:0000313" key="1">
    <source>
        <dbReference type="EMBL" id="VEN40010.1"/>
    </source>
</evidence>
<evidence type="ECO:0000313" key="2">
    <source>
        <dbReference type="Proteomes" id="UP000410492"/>
    </source>
</evidence>
<dbReference type="EMBL" id="CAACVG010006227">
    <property type="protein sequence ID" value="VEN40010.1"/>
    <property type="molecule type" value="Genomic_DNA"/>
</dbReference>
<name>A0A653BX15_CALMS</name>
<accession>A0A653BX15</accession>
<keyword evidence="2" id="KW-1185">Reference proteome</keyword>
<dbReference type="AlphaFoldDB" id="A0A653BX15"/>
<sequence length="37" mass="4587">MMIMMHYLIFDEKQEIVKYSSQALWSRSMVYEEGRKK</sequence>
<reference evidence="1 2" key="1">
    <citation type="submission" date="2019-01" db="EMBL/GenBank/DDBJ databases">
        <authorList>
            <person name="Sayadi A."/>
        </authorList>
    </citation>
    <scope>NUCLEOTIDE SEQUENCE [LARGE SCALE GENOMIC DNA]</scope>
</reference>
<organism evidence="1 2">
    <name type="scientific">Callosobruchus maculatus</name>
    <name type="common">Southern cowpea weevil</name>
    <name type="synonym">Pulse bruchid</name>
    <dbReference type="NCBI Taxonomy" id="64391"/>
    <lineage>
        <taxon>Eukaryota</taxon>
        <taxon>Metazoa</taxon>
        <taxon>Ecdysozoa</taxon>
        <taxon>Arthropoda</taxon>
        <taxon>Hexapoda</taxon>
        <taxon>Insecta</taxon>
        <taxon>Pterygota</taxon>
        <taxon>Neoptera</taxon>
        <taxon>Endopterygota</taxon>
        <taxon>Coleoptera</taxon>
        <taxon>Polyphaga</taxon>
        <taxon>Cucujiformia</taxon>
        <taxon>Chrysomeloidea</taxon>
        <taxon>Chrysomelidae</taxon>
        <taxon>Bruchinae</taxon>
        <taxon>Bruchini</taxon>
        <taxon>Callosobruchus</taxon>
    </lineage>
</organism>